<sequence>MPHLHAAVHGPAEKVSLSLASVLKGCKTHEIGMSPDHIPSWVRVNLPLDLIRPQLLSGKVTLRVTQVMAALDPELRNLITPCRQDLSVDLPMGELRKALPNEPFPEPSASAPAPAAAAPIFQPFSPSPSNAGNANTPDFVFGTPTNPPPVPPFFQVPPPAEAPQPAATHSSWPLPPGSPDPEPASVVESAELASAFSFLKEEPEMEAAVPERDVVVDFKPVAAESPPAVKTPEPVSTPARTIAPTAAEPPHGITKSAIRVIPPTPANQSASQMLLRALLNTDEPLDTASVAQLLACQPGIVAVACLRDGTCLASAGNGSAEAEHFLNQAPKLHHHVQPLIQLTGSLDTETFSMNSGALVITFSLQSEITLGVLHDPRTQGPALRERITLIARSLTPLLNLPAA</sequence>
<evidence type="ECO:0000313" key="2">
    <source>
        <dbReference type="EMBL" id="RBP37303.1"/>
    </source>
</evidence>
<keyword evidence="3" id="KW-1185">Reference proteome</keyword>
<feature type="region of interest" description="Disordered" evidence="1">
    <location>
        <begin position="124"/>
        <end position="184"/>
    </location>
</feature>
<protein>
    <submittedName>
        <fullName evidence="2">Uncharacterized protein</fullName>
    </submittedName>
</protein>
<name>A0A366H5R8_9BACT</name>
<dbReference type="EMBL" id="QNRR01000014">
    <property type="protein sequence ID" value="RBP37303.1"/>
    <property type="molecule type" value="Genomic_DNA"/>
</dbReference>
<reference evidence="2 3" key="1">
    <citation type="submission" date="2018-06" db="EMBL/GenBank/DDBJ databases">
        <title>Genomic Encyclopedia of Type Strains, Phase IV (KMG-IV): sequencing the most valuable type-strain genomes for metagenomic binning, comparative biology and taxonomic classification.</title>
        <authorList>
            <person name="Goeker M."/>
        </authorList>
    </citation>
    <scope>NUCLEOTIDE SEQUENCE [LARGE SCALE GENOMIC DNA]</scope>
    <source>
        <strain evidence="2 3">DSM 25532</strain>
    </source>
</reference>
<feature type="compositionally biased region" description="Pro residues" evidence="1">
    <location>
        <begin position="173"/>
        <end position="182"/>
    </location>
</feature>
<evidence type="ECO:0000313" key="3">
    <source>
        <dbReference type="Proteomes" id="UP000253426"/>
    </source>
</evidence>
<organism evidence="2 3">
    <name type="scientific">Roseimicrobium gellanilyticum</name>
    <dbReference type="NCBI Taxonomy" id="748857"/>
    <lineage>
        <taxon>Bacteria</taxon>
        <taxon>Pseudomonadati</taxon>
        <taxon>Verrucomicrobiota</taxon>
        <taxon>Verrucomicrobiia</taxon>
        <taxon>Verrucomicrobiales</taxon>
        <taxon>Verrucomicrobiaceae</taxon>
        <taxon>Roseimicrobium</taxon>
    </lineage>
</organism>
<accession>A0A366H5R8</accession>
<evidence type="ECO:0000256" key="1">
    <source>
        <dbReference type="SAM" id="MobiDB-lite"/>
    </source>
</evidence>
<dbReference type="AlphaFoldDB" id="A0A366H5R8"/>
<feature type="compositionally biased region" description="Pro residues" evidence="1">
    <location>
        <begin position="145"/>
        <end position="162"/>
    </location>
</feature>
<comment type="caution">
    <text evidence="2">The sequence shown here is derived from an EMBL/GenBank/DDBJ whole genome shotgun (WGS) entry which is preliminary data.</text>
</comment>
<gene>
    <name evidence="2" type="ORF">DES53_11441</name>
</gene>
<dbReference type="Proteomes" id="UP000253426">
    <property type="component" value="Unassembled WGS sequence"/>
</dbReference>
<proteinExistence type="predicted"/>